<feature type="domain" description="Transcription elongation factor GreA/GreB N-terminal" evidence="9">
    <location>
        <begin position="6"/>
        <end position="75"/>
    </location>
</feature>
<evidence type="ECO:0000313" key="11">
    <source>
        <dbReference type="Proteomes" id="UP001516588"/>
    </source>
</evidence>
<dbReference type="InterPro" id="IPR028624">
    <property type="entry name" value="Tscrpt_elong_fac_GreA/B"/>
</dbReference>
<comment type="caution">
    <text evidence="10">The sequence shown here is derived from an EMBL/GenBank/DDBJ whole genome shotgun (WGS) entry which is preliminary data.</text>
</comment>
<dbReference type="NCBIfam" id="NF001261">
    <property type="entry name" value="PRK00226.1-2"/>
    <property type="match status" value="1"/>
</dbReference>
<dbReference type="InterPro" id="IPR023459">
    <property type="entry name" value="Tscrpt_elong_fac_GreA/B_fam"/>
</dbReference>
<evidence type="ECO:0000256" key="3">
    <source>
        <dbReference type="ARBA" id="ARBA00023125"/>
    </source>
</evidence>
<dbReference type="GO" id="GO:0003746">
    <property type="term" value="F:translation elongation factor activity"/>
    <property type="evidence" value="ECO:0007669"/>
    <property type="project" value="UniProtKB-KW"/>
</dbReference>
<reference evidence="10 11" key="1">
    <citation type="submission" date="2020-10" db="EMBL/GenBank/DDBJ databases">
        <title>ChiBAC.</title>
        <authorList>
            <person name="Zenner C."/>
            <person name="Hitch T.C.A."/>
            <person name="Clavel T."/>
        </authorList>
    </citation>
    <scope>NUCLEOTIDE SEQUENCE [LARGE SCALE GENOMIC DNA]</scope>
    <source>
        <strain evidence="10 11">DSM 108706</strain>
    </source>
</reference>
<evidence type="ECO:0000256" key="7">
    <source>
        <dbReference type="RuleBase" id="RU000556"/>
    </source>
</evidence>
<dbReference type="RefSeq" id="WP_226385090.1">
    <property type="nucleotide sequence ID" value="NZ_JADCKA010000005.1"/>
</dbReference>
<keyword evidence="2 6" id="KW-0175">Coiled coil</keyword>
<dbReference type="PIRSF" id="PIRSF006092">
    <property type="entry name" value="GreA_GreB"/>
    <property type="match status" value="1"/>
</dbReference>
<accession>A0ABR9QX42</accession>
<comment type="similarity">
    <text evidence="6 7">Belongs to the GreA/GreB family.</text>
</comment>
<dbReference type="Pfam" id="PF01272">
    <property type="entry name" value="GreA_GreB"/>
    <property type="match status" value="1"/>
</dbReference>
<gene>
    <name evidence="6 10" type="primary">greA</name>
    <name evidence="10" type="ORF">INF20_03995</name>
</gene>
<organism evidence="10 11">
    <name type="scientific">Gallibacter intestinalis</name>
    <dbReference type="NCBI Taxonomy" id="2779356"/>
    <lineage>
        <taxon>Bacteria</taxon>
        <taxon>Bacillati</taxon>
        <taxon>Bacillota</taxon>
        <taxon>Clostridia</taxon>
        <taxon>Eubacteriales</taxon>
        <taxon>Eubacteriaceae</taxon>
        <taxon>Gallibacter</taxon>
    </lineage>
</organism>
<keyword evidence="4 6" id="KW-0804">Transcription</keyword>
<evidence type="ECO:0000256" key="2">
    <source>
        <dbReference type="ARBA" id="ARBA00023054"/>
    </source>
</evidence>
<dbReference type="InterPro" id="IPR001437">
    <property type="entry name" value="Tscrpt_elong_fac_GreA/B_C"/>
</dbReference>
<proteinExistence type="inferred from homology"/>
<evidence type="ECO:0000313" key="10">
    <source>
        <dbReference type="EMBL" id="MBE5035443.1"/>
    </source>
</evidence>
<evidence type="ECO:0000256" key="6">
    <source>
        <dbReference type="HAMAP-Rule" id="MF_00105"/>
    </source>
</evidence>
<feature type="domain" description="Transcription elongation factor GreA/GreB C-terminal" evidence="8">
    <location>
        <begin position="82"/>
        <end position="156"/>
    </location>
</feature>
<sequence>MTEEVLLTREGLEKIKEEYETAVSVTRAEVAERIKEARSFGDLSENAEYDAAKEEQAELEERINKLETMIRNAKVIDEDDLEKDVVNVGNTVTLKENGKEEVVVYQIVGSTEADPFSGRISNESEVGKALIGAKIGETVEVEVPDGKISYDILKVSN</sequence>
<evidence type="ECO:0000256" key="5">
    <source>
        <dbReference type="ARBA" id="ARBA00024916"/>
    </source>
</evidence>
<dbReference type="PANTHER" id="PTHR30437:SF4">
    <property type="entry name" value="TRANSCRIPTION ELONGATION FACTOR GREA"/>
    <property type="match status" value="1"/>
</dbReference>
<name>A0ABR9QX42_9FIRM</name>
<dbReference type="HAMAP" id="MF_00105">
    <property type="entry name" value="GreA_GreB"/>
    <property type="match status" value="1"/>
</dbReference>
<feature type="coiled-coil region" evidence="6">
    <location>
        <begin position="49"/>
        <end position="76"/>
    </location>
</feature>
<dbReference type="PANTHER" id="PTHR30437">
    <property type="entry name" value="TRANSCRIPTION ELONGATION FACTOR GREA"/>
    <property type="match status" value="1"/>
</dbReference>
<keyword evidence="1 6" id="KW-0805">Transcription regulation</keyword>
<evidence type="ECO:0000259" key="9">
    <source>
        <dbReference type="Pfam" id="PF03449"/>
    </source>
</evidence>
<protein>
    <recommendedName>
        <fullName evidence="6 7">Transcription elongation factor GreA</fullName>
    </recommendedName>
    <alternativeName>
        <fullName evidence="6">Transcript cleavage factor GreA</fullName>
    </alternativeName>
</protein>
<dbReference type="NCBIfam" id="NF001263">
    <property type="entry name" value="PRK00226.1-4"/>
    <property type="match status" value="1"/>
</dbReference>
<dbReference type="InterPro" id="IPR022691">
    <property type="entry name" value="Tscrpt_elong_fac_GreA/B_N"/>
</dbReference>
<keyword evidence="10" id="KW-0251">Elongation factor</keyword>
<keyword evidence="11" id="KW-1185">Reference proteome</keyword>
<dbReference type="NCBIfam" id="TIGR01462">
    <property type="entry name" value="greA"/>
    <property type="match status" value="1"/>
</dbReference>
<keyword evidence="10" id="KW-0648">Protein biosynthesis</keyword>
<dbReference type="InterPro" id="IPR006359">
    <property type="entry name" value="Tscrpt_elong_fac_GreA"/>
</dbReference>
<evidence type="ECO:0000259" key="8">
    <source>
        <dbReference type="Pfam" id="PF01272"/>
    </source>
</evidence>
<evidence type="ECO:0000256" key="4">
    <source>
        <dbReference type="ARBA" id="ARBA00023163"/>
    </source>
</evidence>
<comment type="function">
    <text evidence="5 6 7">Necessary for efficient RNA polymerase transcription elongation past template-encoded arresting sites. The arresting sites in DNA have the property of trapping a certain fraction of elongating RNA polymerases that pass through, resulting in locked ternary complexes. Cleavage of the nascent transcript by cleavage factors such as GreA or GreB allows the resumption of elongation from the new 3'terminus. GreA releases sequences of 2 to 3 nucleotides.</text>
</comment>
<dbReference type="EMBL" id="JADCKA010000005">
    <property type="protein sequence ID" value="MBE5035443.1"/>
    <property type="molecule type" value="Genomic_DNA"/>
</dbReference>
<dbReference type="Pfam" id="PF03449">
    <property type="entry name" value="GreA_GreB_N"/>
    <property type="match status" value="1"/>
</dbReference>
<keyword evidence="3 6" id="KW-0238">DNA-binding</keyword>
<evidence type="ECO:0000256" key="1">
    <source>
        <dbReference type="ARBA" id="ARBA00023015"/>
    </source>
</evidence>
<dbReference type="Proteomes" id="UP001516588">
    <property type="component" value="Unassembled WGS sequence"/>
</dbReference>